<evidence type="ECO:0000313" key="2">
    <source>
        <dbReference type="EMBL" id="SHE78050.1"/>
    </source>
</evidence>
<keyword evidence="2" id="KW-0255">Endonuclease</keyword>
<dbReference type="GO" id="GO:0004519">
    <property type="term" value="F:endonuclease activity"/>
    <property type="evidence" value="ECO:0007669"/>
    <property type="project" value="UniProtKB-KW"/>
</dbReference>
<keyword evidence="2" id="KW-0540">Nuclease</keyword>
<accession>A0A1M4WA64</accession>
<sequence>MKRTILIYICIHCLFSLNIFAQKKLGVYSVAFYNLENLYDTENDPLTNDEEFTPKGSMQWTDEKYQKKLENMASVISKLGREYCPGGPIAIGVSEIENRKVLEDLINTGALTEMGLDIIHYDSPDRRGVDVALLYNPKLFQVTSSKAYPYILPGDATFKTRDVLLASGTLAGESFHILVNHWPSRRGEKSSELREFAAAINIHIADSIYKANPLAKIVIMGDLNDDPTNKSCQRVLNAKKNRDEVKPGGLFNTMWTFYDKGIGSLSYKGQWNLFDQIIISESLLGKDYSSLKYWKSQIFNSDFLIQKEGKNKGYPLRTFSEGKFINGYSDHFPVLIYIVKNL</sequence>
<dbReference type="Pfam" id="PF19580">
    <property type="entry name" value="Exo_endo_phos_3"/>
    <property type="match status" value="1"/>
</dbReference>
<dbReference type="Gene3D" id="3.60.10.10">
    <property type="entry name" value="Endonuclease/exonuclease/phosphatase"/>
    <property type="match status" value="1"/>
</dbReference>
<dbReference type="InterPro" id="IPR005135">
    <property type="entry name" value="Endo/exonuclease/phosphatase"/>
</dbReference>
<dbReference type="PANTHER" id="PTHR42834">
    <property type="entry name" value="ENDONUCLEASE/EXONUCLEASE/PHOSPHATASE FAMILY PROTEIN (AFU_ORTHOLOGUE AFUA_3G09210)"/>
    <property type="match status" value="1"/>
</dbReference>
<dbReference type="EMBL" id="FQUC01000002">
    <property type="protein sequence ID" value="SHE78050.1"/>
    <property type="molecule type" value="Genomic_DNA"/>
</dbReference>
<dbReference type="InterPro" id="IPR036691">
    <property type="entry name" value="Endo/exonu/phosph_ase_sf"/>
</dbReference>
<dbReference type="PANTHER" id="PTHR42834:SF1">
    <property type="entry name" value="ENDONUCLEASE_EXONUCLEASE_PHOSPHATASE FAMILY PROTEIN (AFU_ORTHOLOGUE AFUA_3G09210)"/>
    <property type="match status" value="1"/>
</dbReference>
<keyword evidence="2" id="KW-0378">Hydrolase</keyword>
<organism evidence="2 3">
    <name type="scientific">Dysgonomonas macrotermitis</name>
    <dbReference type="NCBI Taxonomy" id="1346286"/>
    <lineage>
        <taxon>Bacteria</taxon>
        <taxon>Pseudomonadati</taxon>
        <taxon>Bacteroidota</taxon>
        <taxon>Bacteroidia</taxon>
        <taxon>Bacteroidales</taxon>
        <taxon>Dysgonomonadaceae</taxon>
        <taxon>Dysgonomonas</taxon>
    </lineage>
</organism>
<dbReference type="STRING" id="1346286.SAMN05444362_102171"/>
<dbReference type="AlphaFoldDB" id="A0A1M4WA64"/>
<name>A0A1M4WA64_9BACT</name>
<dbReference type="GO" id="GO:0004527">
    <property type="term" value="F:exonuclease activity"/>
    <property type="evidence" value="ECO:0007669"/>
    <property type="project" value="UniProtKB-KW"/>
</dbReference>
<dbReference type="OrthoDB" id="9802724at2"/>
<evidence type="ECO:0000313" key="3">
    <source>
        <dbReference type="Proteomes" id="UP000184480"/>
    </source>
</evidence>
<reference evidence="3" key="1">
    <citation type="submission" date="2016-11" db="EMBL/GenBank/DDBJ databases">
        <authorList>
            <person name="Varghese N."/>
            <person name="Submissions S."/>
        </authorList>
    </citation>
    <scope>NUCLEOTIDE SEQUENCE [LARGE SCALE GENOMIC DNA]</scope>
    <source>
        <strain evidence="3">DSM 27370</strain>
    </source>
</reference>
<keyword evidence="3" id="KW-1185">Reference proteome</keyword>
<feature type="domain" description="Endonuclease/exonuclease/phosphatase" evidence="1">
    <location>
        <begin position="29"/>
        <end position="340"/>
    </location>
</feature>
<dbReference type="Proteomes" id="UP000184480">
    <property type="component" value="Unassembled WGS sequence"/>
</dbReference>
<evidence type="ECO:0000259" key="1">
    <source>
        <dbReference type="Pfam" id="PF19580"/>
    </source>
</evidence>
<dbReference type="RefSeq" id="WP_087880234.1">
    <property type="nucleotide sequence ID" value="NZ_BBXL01000002.1"/>
</dbReference>
<proteinExistence type="predicted"/>
<keyword evidence="2" id="KW-0269">Exonuclease</keyword>
<protein>
    <submittedName>
        <fullName evidence="2">Endonuclease/Exonuclease/phosphatase family protein</fullName>
    </submittedName>
</protein>
<gene>
    <name evidence="2" type="ORF">SAMN05444362_102171</name>
</gene>
<dbReference type="SUPFAM" id="SSF56219">
    <property type="entry name" value="DNase I-like"/>
    <property type="match status" value="1"/>
</dbReference>